<sequence length="434" mass="48152">MSAPPTDVIETPVAPKRVEGTRVRRSRVHRMLRLAAADLFRSPRGAVPVVERGMFRQVFLLWAVARATSLGLLWGAYELARSLGLSHGPDGQRIGTFLDYITEWDADRYGQISVEGYPVSLPMNVQGDILPNNWAFLPVFPTLERIFSPLAGGSWQLAGVGISILATLGATWVLFLLLRRTTTPKAAWWAVVFFSFAPLSFVYVLGYAESLLMLLLFSALLLMHQRRYLAVAPIGVIAAFTRPGALAIALALGILFLVRFFRRRVDPFPRIQVIGILVSGALSATAGLMWPVIAQAVTGTRNAYIRTETGWWLQSVGNDEFIPLTPWFRQAATHLGVIGPFLVIALMAGFAMLLWSRSVRRLGIVIVSFAFSYGLYLFAVFLPQQSTFRLMVPLSPLLGDERLSKTRKRRTAIIAGCIALQTLCVWVLWTVNHP</sequence>
<comment type="subcellular location">
    <subcellularLocation>
        <location evidence="1">Endoplasmic reticulum membrane</location>
        <topology evidence="1">Multi-pass membrane protein</topology>
    </subcellularLocation>
</comment>
<evidence type="ECO:0000256" key="5">
    <source>
        <dbReference type="ARBA" id="ARBA00022679"/>
    </source>
</evidence>
<feature type="transmembrane region" description="Helical" evidence="10">
    <location>
        <begin position="412"/>
        <end position="431"/>
    </location>
</feature>
<accession>A0A5C8I0G0</accession>
<evidence type="ECO:0000256" key="4">
    <source>
        <dbReference type="ARBA" id="ARBA00022676"/>
    </source>
</evidence>
<keyword evidence="4" id="KW-0328">Glycosyltransferase</keyword>
<comment type="pathway">
    <text evidence="2">Glycolipid biosynthesis; glycosylphosphatidylinositol-anchor biosynthesis.</text>
</comment>
<proteinExistence type="predicted"/>
<evidence type="ECO:0000256" key="9">
    <source>
        <dbReference type="ARBA" id="ARBA00023136"/>
    </source>
</evidence>
<evidence type="ECO:0000256" key="1">
    <source>
        <dbReference type="ARBA" id="ARBA00004477"/>
    </source>
</evidence>
<dbReference type="PANTHER" id="PTHR12468">
    <property type="entry name" value="GPI MANNOSYLTRANSFERASE 2"/>
    <property type="match status" value="1"/>
</dbReference>
<organism evidence="11 12">
    <name type="scientific">Microbacterium hatanonis</name>
    <dbReference type="NCBI Taxonomy" id="404366"/>
    <lineage>
        <taxon>Bacteria</taxon>
        <taxon>Bacillati</taxon>
        <taxon>Actinomycetota</taxon>
        <taxon>Actinomycetes</taxon>
        <taxon>Micrococcales</taxon>
        <taxon>Microbacteriaceae</taxon>
        <taxon>Microbacterium</taxon>
    </lineage>
</organism>
<keyword evidence="12" id="KW-1185">Reference proteome</keyword>
<name>A0A5C8I0G0_9MICO</name>
<evidence type="ECO:0000256" key="10">
    <source>
        <dbReference type="SAM" id="Phobius"/>
    </source>
</evidence>
<evidence type="ECO:0000256" key="6">
    <source>
        <dbReference type="ARBA" id="ARBA00022692"/>
    </source>
</evidence>
<evidence type="ECO:0000256" key="3">
    <source>
        <dbReference type="ARBA" id="ARBA00022502"/>
    </source>
</evidence>
<protein>
    <recommendedName>
        <fullName evidence="13">DUF2029 domain-containing protein</fullName>
    </recommendedName>
</protein>
<dbReference type="GO" id="GO:0016020">
    <property type="term" value="C:membrane"/>
    <property type="evidence" value="ECO:0007669"/>
    <property type="project" value="GOC"/>
</dbReference>
<feature type="transmembrane region" description="Helical" evidence="10">
    <location>
        <begin position="58"/>
        <end position="77"/>
    </location>
</feature>
<dbReference type="GO" id="GO:0000009">
    <property type="term" value="F:alpha-1,6-mannosyltransferase activity"/>
    <property type="evidence" value="ECO:0007669"/>
    <property type="project" value="InterPro"/>
</dbReference>
<gene>
    <name evidence="11" type="ORF">FVP77_02905</name>
</gene>
<keyword evidence="7" id="KW-0256">Endoplasmic reticulum</keyword>
<feature type="transmembrane region" description="Helical" evidence="10">
    <location>
        <begin position="228"/>
        <end position="261"/>
    </location>
</feature>
<dbReference type="Proteomes" id="UP000321034">
    <property type="component" value="Unassembled WGS sequence"/>
</dbReference>
<dbReference type="GO" id="GO:0004376">
    <property type="term" value="F:GPI mannosyltransferase activity"/>
    <property type="evidence" value="ECO:0007669"/>
    <property type="project" value="InterPro"/>
</dbReference>
<keyword evidence="9 10" id="KW-0472">Membrane</keyword>
<evidence type="ECO:0008006" key="13">
    <source>
        <dbReference type="Google" id="ProtNLM"/>
    </source>
</evidence>
<dbReference type="RefSeq" id="WP_147893169.1">
    <property type="nucleotide sequence ID" value="NZ_BAAANR010000001.1"/>
</dbReference>
<keyword evidence="6 10" id="KW-0812">Transmembrane</keyword>
<keyword evidence="3" id="KW-0337">GPI-anchor biosynthesis</keyword>
<comment type="caution">
    <text evidence="11">The sequence shown here is derived from an EMBL/GenBank/DDBJ whole genome shotgun (WGS) entry which is preliminary data.</text>
</comment>
<dbReference type="UniPathway" id="UPA00196"/>
<feature type="transmembrane region" description="Helical" evidence="10">
    <location>
        <begin position="362"/>
        <end position="382"/>
    </location>
</feature>
<keyword evidence="8 10" id="KW-1133">Transmembrane helix</keyword>
<feature type="transmembrane region" description="Helical" evidence="10">
    <location>
        <begin position="273"/>
        <end position="293"/>
    </location>
</feature>
<evidence type="ECO:0000256" key="7">
    <source>
        <dbReference type="ARBA" id="ARBA00022824"/>
    </source>
</evidence>
<dbReference type="InterPro" id="IPR007315">
    <property type="entry name" value="PIG-V/Gpi18"/>
</dbReference>
<dbReference type="AlphaFoldDB" id="A0A5C8I0G0"/>
<dbReference type="GO" id="GO:0006506">
    <property type="term" value="P:GPI anchor biosynthetic process"/>
    <property type="evidence" value="ECO:0007669"/>
    <property type="project" value="UniProtKB-UniPathway"/>
</dbReference>
<dbReference type="OrthoDB" id="151635at2"/>
<keyword evidence="5" id="KW-0808">Transferase</keyword>
<dbReference type="GO" id="GO:0031501">
    <property type="term" value="C:mannosyltransferase complex"/>
    <property type="evidence" value="ECO:0007669"/>
    <property type="project" value="TreeGrafter"/>
</dbReference>
<dbReference type="EMBL" id="VRSV01000001">
    <property type="protein sequence ID" value="TXK12442.1"/>
    <property type="molecule type" value="Genomic_DNA"/>
</dbReference>
<evidence type="ECO:0000256" key="8">
    <source>
        <dbReference type="ARBA" id="ARBA00022989"/>
    </source>
</evidence>
<feature type="transmembrane region" description="Helical" evidence="10">
    <location>
        <begin position="155"/>
        <end position="178"/>
    </location>
</feature>
<evidence type="ECO:0000313" key="11">
    <source>
        <dbReference type="EMBL" id="TXK12442.1"/>
    </source>
</evidence>
<evidence type="ECO:0000256" key="2">
    <source>
        <dbReference type="ARBA" id="ARBA00004687"/>
    </source>
</evidence>
<dbReference type="PANTHER" id="PTHR12468:SF2">
    <property type="entry name" value="GPI MANNOSYLTRANSFERASE 2"/>
    <property type="match status" value="1"/>
</dbReference>
<reference evidence="11 12" key="1">
    <citation type="submission" date="2019-08" db="EMBL/GenBank/DDBJ databases">
        <authorList>
            <person name="Dong K."/>
        </authorList>
    </citation>
    <scope>NUCLEOTIDE SEQUENCE [LARGE SCALE GENOMIC DNA]</scope>
    <source>
        <strain evidence="11 12">JCM14558</strain>
    </source>
</reference>
<feature type="transmembrane region" description="Helical" evidence="10">
    <location>
        <begin position="331"/>
        <end position="355"/>
    </location>
</feature>
<evidence type="ECO:0000313" key="12">
    <source>
        <dbReference type="Proteomes" id="UP000321034"/>
    </source>
</evidence>